<evidence type="ECO:0000259" key="9">
    <source>
        <dbReference type="PROSITE" id="PS50255"/>
    </source>
</evidence>
<feature type="transmembrane region" description="Helical" evidence="8">
    <location>
        <begin position="119"/>
        <end position="139"/>
    </location>
</feature>
<feature type="domain" description="Cytochrome b5 heme-binding" evidence="9">
    <location>
        <begin position="13"/>
        <end position="90"/>
    </location>
</feature>
<dbReference type="Proteomes" id="UP001217089">
    <property type="component" value="Unassembled WGS sequence"/>
</dbReference>
<dbReference type="PROSITE" id="PS50255">
    <property type="entry name" value="CYTOCHROME_B5_2"/>
    <property type="match status" value="1"/>
</dbReference>
<evidence type="ECO:0000256" key="4">
    <source>
        <dbReference type="ARBA" id="ARBA00022989"/>
    </source>
</evidence>
<dbReference type="Pfam" id="PF00173">
    <property type="entry name" value="Cyt-b5"/>
    <property type="match status" value="1"/>
</dbReference>
<keyword evidence="3 8" id="KW-0812">Transmembrane</keyword>
<dbReference type="Pfam" id="PF00487">
    <property type="entry name" value="FA_desaturase"/>
    <property type="match status" value="1"/>
</dbReference>
<comment type="similarity">
    <text evidence="2">Belongs to the fatty acid desaturase type 1 family.</text>
</comment>
<organism evidence="10 11">
    <name type="scientific">Tegillarca granosa</name>
    <name type="common">Malaysian cockle</name>
    <name type="synonym">Anadara granosa</name>
    <dbReference type="NCBI Taxonomy" id="220873"/>
    <lineage>
        <taxon>Eukaryota</taxon>
        <taxon>Metazoa</taxon>
        <taxon>Spiralia</taxon>
        <taxon>Lophotrochozoa</taxon>
        <taxon>Mollusca</taxon>
        <taxon>Bivalvia</taxon>
        <taxon>Autobranchia</taxon>
        <taxon>Pteriomorphia</taxon>
        <taxon>Arcoida</taxon>
        <taxon>Arcoidea</taxon>
        <taxon>Arcidae</taxon>
        <taxon>Tegillarca</taxon>
    </lineage>
</organism>
<dbReference type="SMART" id="SM01117">
    <property type="entry name" value="Cyt-b5"/>
    <property type="match status" value="1"/>
</dbReference>
<dbReference type="PIRSF" id="PIRSF015921">
    <property type="entry name" value="FA_sphinglp_des"/>
    <property type="match status" value="1"/>
</dbReference>
<evidence type="ECO:0000256" key="5">
    <source>
        <dbReference type="ARBA" id="ARBA00023002"/>
    </source>
</evidence>
<gene>
    <name evidence="10" type="ORF">KUTeg_002548</name>
</gene>
<dbReference type="Gene3D" id="3.10.120.10">
    <property type="entry name" value="Cytochrome b5-like heme/steroid binding domain"/>
    <property type="match status" value="1"/>
</dbReference>
<proteinExistence type="inferred from homology"/>
<sequence>MGKGGSASELSFPRYFSVEEVKEHCKNDDRWLMIDGKVYDISRWSKKHPGGAKILGHYGGEDATDAWTAFHNDKKYVQKFMKALYIGDVKEKEENEIKLDFRKLRKHVEDTGLLTVNPWFYIFHLAHIILLEILAYSVVWYLDGGILAFVLAGMIMCVSQAQAGWTQHDYGHMSVFNSHKINHIFHHFVIGHIKAASSHWWNFRHFQHHAKPNVMKKDPDIDVAYLFLLGETIPYSWAKRKRGFMPYNFQHRYWFFIGPPLLLPIYFHIENLIFVFKRKDWVDLLMTISFFARFFYQYSPFYGMGGAFWLYMFVRFLESHWFTWVTQMSHIPMKIDKDDRSDWFSLQLATTCNVESSWFNDWFTGHLNFQIEHHLFPTMPRHNYHKIAPLVKSLCKKHGIEYRCQSLMTAFGDIVRSLKKSGRIWYDALHE</sequence>
<reference evidence="10 11" key="1">
    <citation type="submission" date="2022-12" db="EMBL/GenBank/DDBJ databases">
        <title>Chromosome-level genome of Tegillarca granosa.</title>
        <authorList>
            <person name="Kim J."/>
        </authorList>
    </citation>
    <scope>NUCLEOTIDE SEQUENCE [LARGE SCALE GENOMIC DNA]</scope>
    <source>
        <strain evidence="10">Teg-2019</strain>
        <tissue evidence="10">Adductor muscle</tissue>
    </source>
</reference>
<evidence type="ECO:0000313" key="11">
    <source>
        <dbReference type="Proteomes" id="UP001217089"/>
    </source>
</evidence>
<feature type="transmembrane region" description="Helical" evidence="8">
    <location>
        <begin position="146"/>
        <end position="165"/>
    </location>
</feature>
<protein>
    <recommendedName>
        <fullName evidence="9">Cytochrome b5 heme-binding domain-containing protein</fullName>
    </recommendedName>
</protein>
<dbReference type="SUPFAM" id="SSF55856">
    <property type="entry name" value="Cytochrome b5-like heme/steroid binding domain"/>
    <property type="match status" value="1"/>
</dbReference>
<dbReference type="PANTHER" id="PTHR19353:SF88">
    <property type="entry name" value="DELTA(5) FATTY ACID DESATURASE FAT-4"/>
    <property type="match status" value="1"/>
</dbReference>
<evidence type="ECO:0000256" key="7">
    <source>
        <dbReference type="ARBA" id="ARBA00023136"/>
    </source>
</evidence>
<evidence type="ECO:0000256" key="1">
    <source>
        <dbReference type="ARBA" id="ARBA00004141"/>
    </source>
</evidence>
<dbReference type="CDD" id="cd03506">
    <property type="entry name" value="Delta6-FADS-like"/>
    <property type="match status" value="1"/>
</dbReference>
<dbReference type="InterPro" id="IPR005804">
    <property type="entry name" value="FA_desaturase_dom"/>
</dbReference>
<evidence type="ECO:0000256" key="8">
    <source>
        <dbReference type="SAM" id="Phobius"/>
    </source>
</evidence>
<dbReference type="PANTHER" id="PTHR19353">
    <property type="entry name" value="FATTY ACID DESATURASE 2"/>
    <property type="match status" value="1"/>
</dbReference>
<keyword evidence="7 8" id="KW-0472">Membrane</keyword>
<feature type="transmembrane region" description="Helical" evidence="8">
    <location>
        <begin position="253"/>
        <end position="269"/>
    </location>
</feature>
<name>A0ABQ9FUP9_TEGGR</name>
<keyword evidence="6" id="KW-0443">Lipid metabolism</keyword>
<dbReference type="InterPro" id="IPR036400">
    <property type="entry name" value="Cyt_B5-like_heme/steroid_sf"/>
</dbReference>
<evidence type="ECO:0000313" key="10">
    <source>
        <dbReference type="EMBL" id="KAJ8320961.1"/>
    </source>
</evidence>
<keyword evidence="5" id="KW-0560">Oxidoreductase</keyword>
<evidence type="ECO:0000256" key="3">
    <source>
        <dbReference type="ARBA" id="ARBA00022692"/>
    </source>
</evidence>
<dbReference type="EMBL" id="JARBDR010000141">
    <property type="protein sequence ID" value="KAJ8320961.1"/>
    <property type="molecule type" value="Genomic_DNA"/>
</dbReference>
<dbReference type="InterPro" id="IPR012171">
    <property type="entry name" value="Fatty_acid_desaturase"/>
</dbReference>
<keyword evidence="11" id="KW-1185">Reference proteome</keyword>
<comment type="subcellular location">
    <subcellularLocation>
        <location evidence="1">Membrane</location>
        <topology evidence="1">Multi-pass membrane protein</topology>
    </subcellularLocation>
</comment>
<keyword evidence="4 8" id="KW-1133">Transmembrane helix</keyword>
<evidence type="ECO:0000256" key="2">
    <source>
        <dbReference type="ARBA" id="ARBA00009295"/>
    </source>
</evidence>
<accession>A0ABQ9FUP9</accession>
<dbReference type="InterPro" id="IPR001199">
    <property type="entry name" value="Cyt_B5-like_heme/steroid-bd"/>
</dbReference>
<evidence type="ECO:0000256" key="6">
    <source>
        <dbReference type="ARBA" id="ARBA00023098"/>
    </source>
</evidence>
<comment type="caution">
    <text evidence="10">The sequence shown here is derived from an EMBL/GenBank/DDBJ whole genome shotgun (WGS) entry which is preliminary data.</text>
</comment>